<evidence type="ECO:0000313" key="3">
    <source>
        <dbReference type="EMBL" id="OIT33509.1"/>
    </source>
</evidence>
<organism evidence="3 4">
    <name type="scientific">Nicotiana attenuata</name>
    <name type="common">Coyote tobacco</name>
    <dbReference type="NCBI Taxonomy" id="49451"/>
    <lineage>
        <taxon>Eukaryota</taxon>
        <taxon>Viridiplantae</taxon>
        <taxon>Streptophyta</taxon>
        <taxon>Embryophyta</taxon>
        <taxon>Tracheophyta</taxon>
        <taxon>Spermatophyta</taxon>
        <taxon>Magnoliopsida</taxon>
        <taxon>eudicotyledons</taxon>
        <taxon>Gunneridae</taxon>
        <taxon>Pentapetalae</taxon>
        <taxon>asterids</taxon>
        <taxon>lamiids</taxon>
        <taxon>Solanales</taxon>
        <taxon>Solanaceae</taxon>
        <taxon>Nicotianoideae</taxon>
        <taxon>Nicotianeae</taxon>
        <taxon>Nicotiana</taxon>
    </lineage>
</organism>
<feature type="domain" description="Retrovirus-related Pol polyprotein from transposon TNT 1-94-like beta-barrel" evidence="2">
    <location>
        <begin position="21"/>
        <end position="95"/>
    </location>
</feature>
<evidence type="ECO:0000259" key="2">
    <source>
        <dbReference type="Pfam" id="PF22936"/>
    </source>
</evidence>
<evidence type="ECO:0000313" key="4">
    <source>
        <dbReference type="Proteomes" id="UP000187609"/>
    </source>
</evidence>
<feature type="region of interest" description="Disordered" evidence="1">
    <location>
        <begin position="233"/>
        <end position="262"/>
    </location>
</feature>
<protein>
    <recommendedName>
        <fullName evidence="2">Retrovirus-related Pol polyprotein from transposon TNT 1-94-like beta-barrel domain-containing protein</fullName>
    </recommendedName>
</protein>
<dbReference type="InterPro" id="IPR054722">
    <property type="entry name" value="PolX-like_BBD"/>
</dbReference>
<dbReference type="EMBL" id="MJEQ01000869">
    <property type="protein sequence ID" value="OIT33509.1"/>
    <property type="molecule type" value="Genomic_DNA"/>
</dbReference>
<dbReference type="Proteomes" id="UP000187609">
    <property type="component" value="Unassembled WGS sequence"/>
</dbReference>
<reference evidence="3" key="1">
    <citation type="submission" date="2016-11" db="EMBL/GenBank/DDBJ databases">
        <title>The genome of Nicotiana attenuata.</title>
        <authorList>
            <person name="Xu S."/>
            <person name="Brockmoeller T."/>
            <person name="Gaquerel E."/>
            <person name="Navarro A."/>
            <person name="Kuhl H."/>
            <person name="Gase K."/>
            <person name="Ling Z."/>
            <person name="Zhou W."/>
            <person name="Kreitzer C."/>
            <person name="Stanke M."/>
            <person name="Tang H."/>
            <person name="Lyons E."/>
            <person name="Pandey P."/>
            <person name="Pandey S.P."/>
            <person name="Timmermann B."/>
            <person name="Baldwin I.T."/>
        </authorList>
    </citation>
    <scope>NUCLEOTIDE SEQUENCE [LARGE SCALE GENOMIC DNA]</scope>
    <source>
        <strain evidence="3">UT</strain>
    </source>
</reference>
<proteinExistence type="predicted"/>
<accession>A0A314KXJ0</accession>
<gene>
    <name evidence="3" type="ORF">A4A49_23029</name>
</gene>
<keyword evidence="4" id="KW-1185">Reference proteome</keyword>
<name>A0A314KXJ0_NICAT</name>
<evidence type="ECO:0000256" key="1">
    <source>
        <dbReference type="SAM" id="MobiDB-lite"/>
    </source>
</evidence>
<dbReference type="Gramene" id="OIT33509">
    <property type="protein sequence ID" value="OIT33509"/>
    <property type="gene ID" value="A4A49_23029"/>
</dbReference>
<sequence>MAGKCFCGNIALCENIELCKWILDTGATNHMTGDKSLLKNETLVGNSGQVQLPTGDSAPISHMGECQLTGGDVLKDVLCVPAFKFNLISVSKVTEDLKCSVTFFPKCCVFQDLLSGRVKEIGRKEEGMYILSAALGKTINRAFAATSKASMEIWHKRTGYVPVQVLRRIPSIQHCSAEDSSEPLFLDMTPVPRKDFAEEPNGVVSSVAGNHPKVTNVPCSPVVTPIPLDEQDTPHSVEHNNIDSPGNSSAPPHVEETRKSARVSKPPIWLKDYVRNDRLNSASCCRYPISEKMGRPLCCLVTVSTIKGGWLEAAI</sequence>
<dbReference type="AlphaFoldDB" id="A0A314KXJ0"/>
<dbReference type="Pfam" id="PF22936">
    <property type="entry name" value="Pol_BBD"/>
    <property type="match status" value="1"/>
</dbReference>
<comment type="caution">
    <text evidence="3">The sequence shown here is derived from an EMBL/GenBank/DDBJ whole genome shotgun (WGS) entry which is preliminary data.</text>
</comment>